<evidence type="ECO:0000313" key="3">
    <source>
        <dbReference type="Proteomes" id="UP000054007"/>
    </source>
</evidence>
<sequence>MSKKAGMNLVYQNGSPSTYLHNGTGTKAYGDGAGAGTVVGADIAGALPLSLCLALVLTSWSVFVSAKFCPGTIRIKGNGKEAAYASDLSWDKAQRAKEQSSRLSMWCETRTFQALTERTTIQYSRIASWPGSALVCVGSKRSSS</sequence>
<organism evidence="2 3">
    <name type="scientific">Cylindrobasidium torrendii FP15055 ss-10</name>
    <dbReference type="NCBI Taxonomy" id="1314674"/>
    <lineage>
        <taxon>Eukaryota</taxon>
        <taxon>Fungi</taxon>
        <taxon>Dikarya</taxon>
        <taxon>Basidiomycota</taxon>
        <taxon>Agaricomycotina</taxon>
        <taxon>Agaricomycetes</taxon>
        <taxon>Agaricomycetidae</taxon>
        <taxon>Agaricales</taxon>
        <taxon>Marasmiineae</taxon>
        <taxon>Physalacriaceae</taxon>
        <taxon>Cylindrobasidium</taxon>
    </lineage>
</organism>
<proteinExistence type="predicted"/>
<name>A0A0D7ATY9_9AGAR</name>
<dbReference type="EMBL" id="KN880977">
    <property type="protein sequence ID" value="KIY61314.1"/>
    <property type="molecule type" value="Genomic_DNA"/>
</dbReference>
<reference evidence="2 3" key="1">
    <citation type="journal article" date="2015" name="Fungal Genet. Biol.">
        <title>Evolution of novel wood decay mechanisms in Agaricales revealed by the genome sequences of Fistulina hepatica and Cylindrobasidium torrendii.</title>
        <authorList>
            <person name="Floudas D."/>
            <person name="Held B.W."/>
            <person name="Riley R."/>
            <person name="Nagy L.G."/>
            <person name="Koehler G."/>
            <person name="Ransdell A.S."/>
            <person name="Younus H."/>
            <person name="Chow J."/>
            <person name="Chiniquy J."/>
            <person name="Lipzen A."/>
            <person name="Tritt A."/>
            <person name="Sun H."/>
            <person name="Haridas S."/>
            <person name="LaButti K."/>
            <person name="Ohm R.A."/>
            <person name="Kues U."/>
            <person name="Blanchette R.A."/>
            <person name="Grigoriev I.V."/>
            <person name="Minto R.E."/>
            <person name="Hibbett D.S."/>
        </authorList>
    </citation>
    <scope>NUCLEOTIDE SEQUENCE [LARGE SCALE GENOMIC DNA]</scope>
    <source>
        <strain evidence="2 3">FP15055 ss-10</strain>
    </source>
</reference>
<dbReference type="Proteomes" id="UP000054007">
    <property type="component" value="Unassembled WGS sequence"/>
</dbReference>
<keyword evidence="3" id="KW-1185">Reference proteome</keyword>
<dbReference type="AlphaFoldDB" id="A0A0D7ATY9"/>
<evidence type="ECO:0000313" key="2">
    <source>
        <dbReference type="EMBL" id="KIY61314.1"/>
    </source>
</evidence>
<keyword evidence="1" id="KW-1133">Transmembrane helix</keyword>
<accession>A0A0D7ATY9</accession>
<keyword evidence="1" id="KW-0812">Transmembrane</keyword>
<protein>
    <submittedName>
        <fullName evidence="2">Uncharacterized protein</fullName>
    </submittedName>
</protein>
<gene>
    <name evidence="2" type="ORF">CYLTODRAFT_415520</name>
</gene>
<evidence type="ECO:0000256" key="1">
    <source>
        <dbReference type="SAM" id="Phobius"/>
    </source>
</evidence>
<feature type="transmembrane region" description="Helical" evidence="1">
    <location>
        <begin position="46"/>
        <end position="66"/>
    </location>
</feature>
<keyword evidence="1" id="KW-0472">Membrane</keyword>